<feature type="domain" description="Membrane transport protein MMPL" evidence="8">
    <location>
        <begin position="54"/>
        <end position="375"/>
    </location>
</feature>
<dbReference type="EMBL" id="MLIQ01000011">
    <property type="protein sequence ID" value="OHU60519.1"/>
    <property type="molecule type" value="Genomic_DNA"/>
</dbReference>
<evidence type="ECO:0000256" key="4">
    <source>
        <dbReference type="ARBA" id="ARBA00022692"/>
    </source>
</evidence>
<evidence type="ECO:0000313" key="9">
    <source>
        <dbReference type="EMBL" id="OHU60519.1"/>
    </source>
</evidence>
<feature type="domain" description="Membrane transport protein MMPL" evidence="8">
    <location>
        <begin position="670"/>
        <end position="1010"/>
    </location>
</feature>
<feature type="transmembrane region" description="Helical" evidence="7">
    <location>
        <begin position="191"/>
        <end position="211"/>
    </location>
</feature>
<gene>
    <name evidence="9" type="ORF">BKG82_07300</name>
</gene>
<feature type="transmembrane region" description="Helical" evidence="7">
    <location>
        <begin position="872"/>
        <end position="893"/>
    </location>
</feature>
<sequence>MAHSDNPALRAASTFSSRRPWLVIGSWLAILVILNLGIPQLETTVAKHSAPFMPLNTQAAQTFQYMSERFGVPASSAIGSIVLVDEQGINDADRRAYGRLVDTLRADTENVAYMLDAYSSEDLRDIGLSPDGKAIHLALAGTGDIGTTTAHENAVRIRQMIDELPKPEGLHIYLTGPSPILTDMFSAMDSSLLVITAVSIVLITLVLLAVYRSLITAMVPLITIGIALGVARPVISLLGEHGVLLVSNFTISLMTALLLGAATDYAIFIVASYHEGRRAQLSVPEALRRSTSKVNGILAASALTIAVAASAMAFTELGMFKAAGPPIAIAIVLALAVSLTVPYALLSILGARGYAEPRHLNELKWRRTGARIVRHAGILSAACMVFLLAAASVVTTFRVNFSESSMLLNDTESTTGYAKVYDHWGVNESAPEYLVITSATDMRNTDDLAALEHIATAISALPDVAYVRSITRPAGKPLTETTTGYQAGVIGKRLEEAQQRITQSGPDLGRLVSGLAQLQGGADTAAANAPRLVAGTKQVVELARTIISSYESAGQAISTATNSSVDIPQTLADLAALVDVLDHSLQALSANALTADAVNTLGSALGPALTPEPTPACTINPICAHARTQLDELDSISNGAMTRVLRQLLASMAVPQETIENARLALPRVKDALARLQSLSKQLGSQSPTQVRKQLDELVQGASALAQGVSRLSSGLTQVKGGVDQISGLTGQLNNGLEEASGYLNNIGAHASDGPGAGFYLPPQGFTDKQFVAGQELLFSPDGKTARMLVVFNVEPDSYQALNTAHRLAPSAVQAASETSLRNAQFASTGLASLSADMRDQVWRDFATYGVVAMLGVFLVLAVLLRSLLAPLFMVAVVALSFAAAAGITILFWQHIIGIDVDWSVFPVSFMALIAVGADYSMLFAARIREESHDGIVRGILRGFGSTGSVITTAGLVFALTMFALMSGSVINLLQIGFTIGVGLLLDITIVRTVMVPAAMSIIGNRIWWPSRL</sequence>
<dbReference type="RefSeq" id="WP_057969821.1">
    <property type="nucleotide sequence ID" value="NZ_MLII01000028.1"/>
</dbReference>
<reference evidence="9 10" key="1">
    <citation type="submission" date="2016-10" db="EMBL/GenBank/DDBJ databases">
        <title>Evaluation of Human, Veterinary and Environmental Mycobacterium chelonae Isolates by Core Genome Phylogenomic Analysis, Targeted Gene Comparison, and Anti-microbial Susceptibility Patterns: A Tale of Mistaken Identities.</title>
        <authorList>
            <person name="Fogelson S.B."/>
            <person name="Camus A.C."/>
            <person name="Lorenz W."/>
            <person name="Vasireddy R."/>
            <person name="Vasireddy S."/>
            <person name="Smith T."/>
            <person name="Brown-Elliott B.A."/>
            <person name="Wallace R.J.Jr."/>
            <person name="Hasan N.A."/>
            <person name="Reischl U."/>
            <person name="Sanchez S."/>
        </authorList>
    </citation>
    <scope>NUCLEOTIDE SEQUENCE [LARGE SCALE GENOMIC DNA]</scope>
    <source>
        <strain evidence="9 10">15515</strain>
    </source>
</reference>
<feature type="transmembrane region" description="Helical" evidence="7">
    <location>
        <begin position="846"/>
        <end position="865"/>
    </location>
</feature>
<dbReference type="InterPro" id="IPR004869">
    <property type="entry name" value="MMPL_dom"/>
</dbReference>
<feature type="transmembrane region" description="Helical" evidence="7">
    <location>
        <begin position="905"/>
        <end position="926"/>
    </location>
</feature>
<keyword evidence="5 7" id="KW-1133">Transmembrane helix</keyword>
<comment type="subcellular location">
    <subcellularLocation>
        <location evidence="1">Cell membrane</location>
        <topology evidence="1">Multi-pass membrane protein</topology>
    </subcellularLocation>
</comment>
<feature type="transmembrane region" description="Helical" evidence="7">
    <location>
        <begin position="372"/>
        <end position="394"/>
    </location>
</feature>
<feature type="transmembrane region" description="Helical" evidence="7">
    <location>
        <begin position="978"/>
        <end position="1003"/>
    </location>
</feature>
<evidence type="ECO:0000256" key="1">
    <source>
        <dbReference type="ARBA" id="ARBA00004651"/>
    </source>
</evidence>
<feature type="transmembrane region" description="Helical" evidence="7">
    <location>
        <begin position="251"/>
        <end position="273"/>
    </location>
</feature>
<keyword evidence="3" id="KW-1003">Cell membrane</keyword>
<comment type="similarity">
    <text evidence="2">Belongs to the resistance-nodulation-cell division (RND) (TC 2.A.6) family. MmpL subfamily.</text>
</comment>
<feature type="transmembrane region" description="Helical" evidence="7">
    <location>
        <begin position="294"/>
        <end position="315"/>
    </location>
</feature>
<accession>A0A1S1LV46</accession>
<evidence type="ECO:0000256" key="5">
    <source>
        <dbReference type="ARBA" id="ARBA00022989"/>
    </source>
</evidence>
<feature type="transmembrane region" description="Helical" evidence="7">
    <location>
        <begin position="218"/>
        <end position="239"/>
    </location>
</feature>
<evidence type="ECO:0000256" key="6">
    <source>
        <dbReference type="ARBA" id="ARBA00023136"/>
    </source>
</evidence>
<dbReference type="Proteomes" id="UP000180043">
    <property type="component" value="Unassembled WGS sequence"/>
</dbReference>
<feature type="transmembrane region" description="Helical" evidence="7">
    <location>
        <begin position="947"/>
        <end position="966"/>
    </location>
</feature>
<dbReference type="Pfam" id="PF03176">
    <property type="entry name" value="MMPL"/>
    <property type="match status" value="2"/>
</dbReference>
<dbReference type="PANTHER" id="PTHR33406:SF6">
    <property type="entry name" value="MEMBRANE PROTEIN YDGH-RELATED"/>
    <property type="match status" value="1"/>
</dbReference>
<protein>
    <recommendedName>
        <fullName evidence="8">Membrane transport protein MMPL domain-containing protein</fullName>
    </recommendedName>
</protein>
<comment type="caution">
    <text evidence="9">The sequence shown here is derived from an EMBL/GenBank/DDBJ whole genome shotgun (WGS) entry which is preliminary data.</text>
</comment>
<dbReference type="Gene3D" id="1.20.1640.10">
    <property type="entry name" value="Multidrug efflux transporter AcrB transmembrane domain"/>
    <property type="match status" value="2"/>
</dbReference>
<keyword evidence="4 7" id="KW-0812">Transmembrane</keyword>
<evidence type="ECO:0000256" key="3">
    <source>
        <dbReference type="ARBA" id="ARBA00022475"/>
    </source>
</evidence>
<dbReference type="PANTHER" id="PTHR33406">
    <property type="entry name" value="MEMBRANE PROTEIN MJ1562-RELATED"/>
    <property type="match status" value="1"/>
</dbReference>
<proteinExistence type="inferred from homology"/>
<evidence type="ECO:0000256" key="2">
    <source>
        <dbReference type="ARBA" id="ARBA00010157"/>
    </source>
</evidence>
<dbReference type="AlphaFoldDB" id="A0A1S1LV46"/>
<dbReference type="GO" id="GO:0005886">
    <property type="term" value="C:plasma membrane"/>
    <property type="evidence" value="ECO:0007669"/>
    <property type="project" value="UniProtKB-SubCell"/>
</dbReference>
<evidence type="ECO:0000259" key="8">
    <source>
        <dbReference type="Pfam" id="PF03176"/>
    </source>
</evidence>
<feature type="transmembrane region" description="Helical" evidence="7">
    <location>
        <begin position="21"/>
        <end position="38"/>
    </location>
</feature>
<dbReference type="InterPro" id="IPR050545">
    <property type="entry name" value="Mycobact_MmpL"/>
</dbReference>
<name>A0A1S1LV46_MYCCH</name>
<evidence type="ECO:0000256" key="7">
    <source>
        <dbReference type="SAM" id="Phobius"/>
    </source>
</evidence>
<keyword evidence="6 7" id="KW-0472">Membrane</keyword>
<feature type="transmembrane region" description="Helical" evidence="7">
    <location>
        <begin position="327"/>
        <end position="351"/>
    </location>
</feature>
<dbReference type="SUPFAM" id="SSF82866">
    <property type="entry name" value="Multidrug efflux transporter AcrB transmembrane domain"/>
    <property type="match status" value="2"/>
</dbReference>
<evidence type="ECO:0000313" key="10">
    <source>
        <dbReference type="Proteomes" id="UP000180043"/>
    </source>
</evidence>
<organism evidence="9 10">
    <name type="scientific">Mycobacteroides chelonae</name>
    <name type="common">Mycobacterium chelonae</name>
    <dbReference type="NCBI Taxonomy" id="1774"/>
    <lineage>
        <taxon>Bacteria</taxon>
        <taxon>Bacillati</taxon>
        <taxon>Actinomycetota</taxon>
        <taxon>Actinomycetes</taxon>
        <taxon>Mycobacteriales</taxon>
        <taxon>Mycobacteriaceae</taxon>
        <taxon>Mycobacteroides</taxon>
    </lineage>
</organism>